<dbReference type="PANTHER" id="PTHR37953:SF1">
    <property type="entry name" value="UPF0127 PROTEIN MJ1496"/>
    <property type="match status" value="1"/>
</dbReference>
<evidence type="ECO:0000256" key="1">
    <source>
        <dbReference type="SAM" id="SignalP"/>
    </source>
</evidence>
<keyword evidence="3" id="KW-1185">Reference proteome</keyword>
<comment type="caution">
    <text evidence="2">The sequence shown here is derived from an EMBL/GenBank/DDBJ whole genome shotgun (WGS) entry which is preliminary data.</text>
</comment>
<dbReference type="Pfam" id="PF02643">
    <property type="entry name" value="DUF192"/>
    <property type="match status" value="1"/>
</dbReference>
<gene>
    <name evidence="2" type="ORF">BN873_150268</name>
</gene>
<evidence type="ECO:0008006" key="4">
    <source>
        <dbReference type="Google" id="ProtNLM"/>
    </source>
</evidence>
<dbReference type="PANTHER" id="PTHR37953">
    <property type="entry name" value="UPF0127 PROTEIN MJ1496"/>
    <property type="match status" value="1"/>
</dbReference>
<name>W6M6Z8_9GAMM</name>
<sequence length="147" mass="16362">MMKIRWGLFGIVLSAIAWVAPAADALRSEPIAVGTAVFQVELAKTPQQRELGLMFRRELAKDAGMLFEQPPGPALFWMKNTYIPLDLLYFDAEGRLSQIEAGVPPCTTQNCPIYRSQASTIRYILEINAGEAARRSIQPGDRLKLPE</sequence>
<proteinExistence type="predicted"/>
<reference evidence="2" key="2">
    <citation type="submission" date="2014-03" db="EMBL/GenBank/DDBJ databases">
        <title>Candidatus Competibacter-lineage genomes retrieved from metagenomes reveal functional metabolic diversity.</title>
        <authorList>
            <person name="McIlroy S.J."/>
            <person name="Albertsen M."/>
            <person name="Andresen E.K."/>
            <person name="Saunders A.M."/>
            <person name="Kristiansen R."/>
            <person name="Stokholm-Bjerregaard M."/>
            <person name="Nielsen K.L."/>
            <person name="Nielsen P.H."/>
        </authorList>
    </citation>
    <scope>NUCLEOTIDE SEQUENCE</scope>
    <source>
        <strain evidence="2">Run_A_D11</strain>
    </source>
</reference>
<dbReference type="EMBL" id="CBTJ020000020">
    <property type="protein sequence ID" value="CDI01480.1"/>
    <property type="molecule type" value="Genomic_DNA"/>
</dbReference>
<protein>
    <recommendedName>
        <fullName evidence="4">ACR family protein</fullName>
    </recommendedName>
</protein>
<feature type="signal peptide" evidence="1">
    <location>
        <begin position="1"/>
        <end position="22"/>
    </location>
</feature>
<accession>W6M6Z8</accession>
<keyword evidence="1" id="KW-0732">Signal</keyword>
<dbReference type="RefSeq" id="WP_053085219.1">
    <property type="nucleotide sequence ID" value="NZ_CBTJ020000020.1"/>
</dbReference>
<reference evidence="2" key="1">
    <citation type="submission" date="2013-07" db="EMBL/GenBank/DDBJ databases">
        <authorList>
            <person name="McIlroy S."/>
        </authorList>
    </citation>
    <scope>NUCLEOTIDE SEQUENCE [LARGE SCALE GENOMIC DNA]</scope>
    <source>
        <strain evidence="2">Run_A_D11</strain>
    </source>
</reference>
<dbReference type="InterPro" id="IPR003795">
    <property type="entry name" value="DUF192"/>
</dbReference>
<evidence type="ECO:0000313" key="3">
    <source>
        <dbReference type="Proteomes" id="UP000035760"/>
    </source>
</evidence>
<organism evidence="2 3">
    <name type="scientific">Candidatus Competibacter denitrificans Run_A_D11</name>
    <dbReference type="NCBI Taxonomy" id="1400863"/>
    <lineage>
        <taxon>Bacteria</taxon>
        <taxon>Pseudomonadati</taxon>
        <taxon>Pseudomonadota</taxon>
        <taxon>Gammaproteobacteria</taxon>
        <taxon>Candidatus Competibacteraceae</taxon>
        <taxon>Candidatus Competibacter</taxon>
    </lineage>
</organism>
<dbReference type="InterPro" id="IPR038695">
    <property type="entry name" value="Saro_0823-like_sf"/>
</dbReference>
<dbReference type="Gene3D" id="2.60.120.1140">
    <property type="entry name" value="Protein of unknown function DUF192"/>
    <property type="match status" value="1"/>
</dbReference>
<feature type="chain" id="PRO_5004880320" description="ACR family protein" evidence="1">
    <location>
        <begin position="23"/>
        <end position="147"/>
    </location>
</feature>
<dbReference type="AlphaFoldDB" id="W6M6Z8"/>
<dbReference type="STRING" id="1400863.BN873_150268"/>
<evidence type="ECO:0000313" key="2">
    <source>
        <dbReference type="EMBL" id="CDI01480.1"/>
    </source>
</evidence>
<dbReference type="Proteomes" id="UP000035760">
    <property type="component" value="Unassembled WGS sequence"/>
</dbReference>